<feature type="binding site" evidence="6">
    <location>
        <begin position="231"/>
        <end position="232"/>
    </location>
    <ligand>
        <name>L-ornithine</name>
        <dbReference type="ChEBI" id="CHEBI:46911"/>
    </ligand>
</feature>
<comment type="caution">
    <text evidence="9">The sequence shown here is derived from an EMBL/GenBank/DDBJ whole genome shotgun (WGS) entry which is preliminary data.</text>
</comment>
<name>A0A1F7GBV6_9BACT</name>
<accession>A0A1F7GBV6</accession>
<dbReference type="InterPro" id="IPR002292">
    <property type="entry name" value="Orn/put_carbamltrans"/>
</dbReference>
<dbReference type="SUPFAM" id="SSF53671">
    <property type="entry name" value="Aspartate/ornithine carbamoyltransferase"/>
    <property type="match status" value="1"/>
</dbReference>
<dbReference type="EMBL" id="MFZG01000027">
    <property type="protein sequence ID" value="OGK16062.1"/>
    <property type="molecule type" value="Genomic_DNA"/>
</dbReference>
<reference evidence="9 10" key="1">
    <citation type="journal article" date="2016" name="Nat. Commun.">
        <title>Thousands of microbial genomes shed light on interconnected biogeochemical processes in an aquifer system.</title>
        <authorList>
            <person name="Anantharaman K."/>
            <person name="Brown C.T."/>
            <person name="Hug L.A."/>
            <person name="Sharon I."/>
            <person name="Castelle C.J."/>
            <person name="Probst A.J."/>
            <person name="Thomas B.C."/>
            <person name="Singh A."/>
            <person name="Wilkins M.J."/>
            <person name="Karaoz U."/>
            <person name="Brodie E.L."/>
            <person name="Williams K.H."/>
            <person name="Hubbard S.S."/>
            <person name="Banfield J.F."/>
        </authorList>
    </citation>
    <scope>NUCLEOTIDE SEQUENCE [LARGE SCALE GENOMIC DNA]</scope>
</reference>
<gene>
    <name evidence="9" type="ORF">A2774_01670</name>
</gene>
<dbReference type="Pfam" id="PF00185">
    <property type="entry name" value="OTCace"/>
    <property type="match status" value="1"/>
</dbReference>
<dbReference type="GO" id="GO:0019240">
    <property type="term" value="P:citrulline biosynthetic process"/>
    <property type="evidence" value="ECO:0007669"/>
    <property type="project" value="TreeGrafter"/>
</dbReference>
<feature type="domain" description="Aspartate/ornithine carbamoyltransferase Asp/Orn-binding" evidence="7">
    <location>
        <begin position="150"/>
        <end position="306"/>
    </location>
</feature>
<evidence type="ECO:0000256" key="6">
    <source>
        <dbReference type="HAMAP-Rule" id="MF_01109"/>
    </source>
</evidence>
<dbReference type="AlphaFoldDB" id="A0A1F7GBV6"/>
<feature type="domain" description="Aspartate/ornithine carbamoyltransferase carbamoyl-P binding" evidence="8">
    <location>
        <begin position="3"/>
        <end position="144"/>
    </location>
</feature>
<comment type="catalytic activity">
    <reaction evidence="5 6">
        <text>carbamoyl phosphate + L-ornithine = L-citrulline + phosphate + H(+)</text>
        <dbReference type="Rhea" id="RHEA:19513"/>
        <dbReference type="ChEBI" id="CHEBI:15378"/>
        <dbReference type="ChEBI" id="CHEBI:43474"/>
        <dbReference type="ChEBI" id="CHEBI:46911"/>
        <dbReference type="ChEBI" id="CHEBI:57743"/>
        <dbReference type="ChEBI" id="CHEBI:58228"/>
        <dbReference type="EC" id="2.1.3.3"/>
    </reaction>
</comment>
<comment type="pathway">
    <text evidence="1">Amino-acid biosynthesis; L-arginine biosynthesis; L-arginine from L-ornithine and carbamoyl phosphate: step 1/3.</text>
</comment>
<dbReference type="InterPro" id="IPR036901">
    <property type="entry name" value="Asp/Orn_carbamoylTrfase_sf"/>
</dbReference>
<evidence type="ECO:0000256" key="1">
    <source>
        <dbReference type="ARBA" id="ARBA00004975"/>
    </source>
</evidence>
<dbReference type="Proteomes" id="UP000177208">
    <property type="component" value="Unassembled WGS sequence"/>
</dbReference>
<comment type="subcellular location">
    <subcellularLocation>
        <location evidence="6">Cytoplasm</location>
    </subcellularLocation>
</comment>
<dbReference type="InterPro" id="IPR024904">
    <property type="entry name" value="OTCase_ArgI"/>
</dbReference>
<dbReference type="PANTHER" id="PTHR45753">
    <property type="entry name" value="ORNITHINE CARBAMOYLTRANSFERASE, MITOCHONDRIAL"/>
    <property type="match status" value="1"/>
</dbReference>
<keyword evidence="4 6" id="KW-0808">Transferase</keyword>
<proteinExistence type="inferred from homology"/>
<dbReference type="NCBIfam" id="NF001986">
    <property type="entry name" value="PRK00779.1"/>
    <property type="match status" value="1"/>
</dbReference>
<dbReference type="GO" id="GO:0005737">
    <property type="term" value="C:cytoplasm"/>
    <property type="evidence" value="ECO:0007669"/>
    <property type="project" value="UniProtKB-SubCell"/>
</dbReference>
<protein>
    <recommendedName>
        <fullName evidence="3 6">Ornithine carbamoyltransferase</fullName>
        <shortName evidence="6">OTCase</shortName>
        <ecNumber evidence="3 6">2.1.3.3</ecNumber>
    </recommendedName>
</protein>
<feature type="binding site" evidence="6">
    <location>
        <position position="163"/>
    </location>
    <ligand>
        <name>L-ornithine</name>
        <dbReference type="ChEBI" id="CHEBI:46911"/>
    </ligand>
</feature>
<dbReference type="PRINTS" id="PR00100">
    <property type="entry name" value="AOTCASE"/>
</dbReference>
<dbReference type="HAMAP" id="MF_01109">
    <property type="entry name" value="OTCase"/>
    <property type="match status" value="1"/>
</dbReference>
<evidence type="ECO:0000256" key="5">
    <source>
        <dbReference type="ARBA" id="ARBA00048772"/>
    </source>
</evidence>
<comment type="similarity">
    <text evidence="2 6">Belongs to the aspartate/ornithine carbamoyltransferase superfamily. OTCase family.</text>
</comment>
<sequence>MIKHFLKISDLSDEEITGILDLSLQLKKELKKKGANKPIFKNKTLAMIFEKPSLRTRVSFEVGMTQLGGHALYLGPNDIQMGKRETIADISGTLCRYVDIIMARVFEHKALQELTKLATVPVINGLSDLEHPCQIMADLLTMLEYKKRLKGLKVAFVGDGENNVTHSLAVAAGILGMDFRVANPKGYAMKREIVNEAISLSKKSGGQIKEFSNLTDAVKEADVVYTDTWISMGDEAEKEKRLKVFKGFQITNKLMNMAKSDSVFMHDMPAYRGNEVATEVIDGPQSIIFDQAENRLHAQKGVMAFLIKNSQKIKK</sequence>
<evidence type="ECO:0000313" key="9">
    <source>
        <dbReference type="EMBL" id="OGK16062.1"/>
    </source>
</evidence>
<feature type="binding site" evidence="6">
    <location>
        <position position="295"/>
    </location>
    <ligand>
        <name>carbamoyl phosphate</name>
        <dbReference type="ChEBI" id="CHEBI:58228"/>
    </ligand>
</feature>
<evidence type="ECO:0000256" key="3">
    <source>
        <dbReference type="ARBA" id="ARBA00013007"/>
    </source>
</evidence>
<keyword evidence="6" id="KW-0963">Cytoplasm</keyword>
<dbReference type="PANTHER" id="PTHR45753:SF3">
    <property type="entry name" value="ORNITHINE TRANSCARBAMYLASE, MITOCHONDRIAL"/>
    <property type="match status" value="1"/>
</dbReference>
<comment type="caution">
    <text evidence="6">Lacks conserved residue(s) required for the propagation of feature annotation.</text>
</comment>
<dbReference type="InterPro" id="IPR006131">
    <property type="entry name" value="Asp_carbamoyltransf_Asp/Orn-bd"/>
</dbReference>
<dbReference type="Gene3D" id="3.40.50.1370">
    <property type="entry name" value="Aspartate/ornithine carbamoyltransferase"/>
    <property type="match status" value="2"/>
</dbReference>
<evidence type="ECO:0000256" key="4">
    <source>
        <dbReference type="ARBA" id="ARBA00022679"/>
    </source>
</evidence>
<evidence type="ECO:0000259" key="8">
    <source>
        <dbReference type="Pfam" id="PF02729"/>
    </source>
</evidence>
<organism evidence="9 10">
    <name type="scientific">Candidatus Roizmanbacteria bacterium RIFCSPHIGHO2_01_FULL_39_12c</name>
    <dbReference type="NCBI Taxonomy" id="1802031"/>
    <lineage>
        <taxon>Bacteria</taxon>
        <taxon>Candidatus Roizmaniibacteriota</taxon>
    </lineage>
</organism>
<dbReference type="GO" id="GO:0042450">
    <property type="term" value="P:L-arginine biosynthetic process via ornithine"/>
    <property type="evidence" value="ECO:0007669"/>
    <property type="project" value="UniProtKB-UniRule"/>
</dbReference>
<dbReference type="InterPro" id="IPR006130">
    <property type="entry name" value="Asp/Orn_carbamoylTrfase"/>
</dbReference>
<feature type="binding site" evidence="6">
    <location>
        <position position="227"/>
    </location>
    <ligand>
        <name>L-ornithine</name>
        <dbReference type="ChEBI" id="CHEBI:46911"/>
    </ligand>
</feature>
<feature type="binding site" evidence="6">
    <location>
        <begin position="131"/>
        <end position="134"/>
    </location>
    <ligand>
        <name>carbamoyl phosphate</name>
        <dbReference type="ChEBI" id="CHEBI:58228"/>
    </ligand>
</feature>
<dbReference type="InterPro" id="IPR006132">
    <property type="entry name" value="Asp/Orn_carbamoyltranf_P-bd"/>
</dbReference>
<evidence type="ECO:0000259" key="7">
    <source>
        <dbReference type="Pfam" id="PF00185"/>
    </source>
</evidence>
<dbReference type="GO" id="GO:0004585">
    <property type="term" value="F:ornithine carbamoyltransferase activity"/>
    <property type="evidence" value="ECO:0007669"/>
    <property type="project" value="UniProtKB-UniRule"/>
</dbReference>
<dbReference type="GO" id="GO:0016597">
    <property type="term" value="F:amino acid binding"/>
    <property type="evidence" value="ECO:0007669"/>
    <property type="project" value="InterPro"/>
</dbReference>
<feature type="binding site" evidence="6">
    <location>
        <position position="80"/>
    </location>
    <ligand>
        <name>carbamoyl phosphate</name>
        <dbReference type="ChEBI" id="CHEBI:58228"/>
    </ligand>
</feature>
<dbReference type="FunFam" id="3.40.50.1370:FF:000008">
    <property type="entry name" value="Ornithine carbamoyltransferase"/>
    <property type="match status" value="1"/>
</dbReference>
<dbReference type="Pfam" id="PF02729">
    <property type="entry name" value="OTCace_N"/>
    <property type="match status" value="1"/>
</dbReference>
<feature type="binding site" evidence="6">
    <location>
        <position position="104"/>
    </location>
    <ligand>
        <name>carbamoyl phosphate</name>
        <dbReference type="ChEBI" id="CHEBI:58228"/>
    </ligand>
</feature>
<evidence type="ECO:0000313" key="10">
    <source>
        <dbReference type="Proteomes" id="UP000177208"/>
    </source>
</evidence>
<dbReference type="EC" id="2.1.3.3" evidence="3 6"/>
<dbReference type="PRINTS" id="PR00102">
    <property type="entry name" value="OTCASE"/>
</dbReference>
<dbReference type="NCBIfam" id="TIGR00658">
    <property type="entry name" value="orni_carb_tr"/>
    <property type="match status" value="1"/>
</dbReference>
<evidence type="ECO:0000256" key="2">
    <source>
        <dbReference type="ARBA" id="ARBA00007805"/>
    </source>
</evidence>